<feature type="binding site" evidence="10">
    <location>
        <position position="278"/>
    </location>
    <ligand>
        <name>Zn(2+)</name>
        <dbReference type="ChEBI" id="CHEBI:29105"/>
    </ligand>
</feature>
<dbReference type="InterPro" id="IPR010914">
    <property type="entry name" value="RsgA_GTPase_dom"/>
</dbReference>
<keyword evidence="5 10" id="KW-0547">Nucleotide-binding</keyword>
<protein>
    <recommendedName>
        <fullName evidence="10">Small ribosomal subunit biogenesis GTPase RsgA</fullName>
        <ecNumber evidence="10">3.6.1.-</ecNumber>
    </recommendedName>
</protein>
<comment type="subcellular location">
    <subcellularLocation>
        <location evidence="10">Cytoplasm</location>
    </subcellularLocation>
</comment>
<comment type="caution">
    <text evidence="10">Lacks conserved residue(s) required for the propagation of feature annotation.</text>
</comment>
<feature type="domain" description="CP-type G" evidence="13">
    <location>
        <begin position="95"/>
        <end position="250"/>
    </location>
</feature>
<accession>A0A839IQJ5</accession>
<comment type="similarity">
    <text evidence="10">Belongs to the TRAFAC class YlqF/YawG GTPase family. RsgA subfamily.</text>
</comment>
<proteinExistence type="inferred from homology"/>
<evidence type="ECO:0000313" key="15">
    <source>
        <dbReference type="Proteomes" id="UP000565262"/>
    </source>
</evidence>
<comment type="caution">
    <text evidence="14">The sequence shown here is derived from an EMBL/GenBank/DDBJ whole genome shotgun (WGS) entry which is preliminary data.</text>
</comment>
<evidence type="ECO:0000256" key="7">
    <source>
        <dbReference type="ARBA" id="ARBA00022833"/>
    </source>
</evidence>
<dbReference type="EC" id="3.6.1.-" evidence="10"/>
<feature type="binding site" evidence="10">
    <location>
        <position position="273"/>
    </location>
    <ligand>
        <name>Zn(2+)</name>
        <dbReference type="ChEBI" id="CHEBI:29105"/>
    </ligand>
</feature>
<keyword evidence="3 10" id="KW-0479">Metal-binding</keyword>
<evidence type="ECO:0000259" key="13">
    <source>
        <dbReference type="PROSITE" id="PS51721"/>
    </source>
</evidence>
<comment type="function">
    <text evidence="10">One of several proteins that assist in the late maturation steps of the functional core of the 30S ribosomal subunit. Helps release RbfA from mature subunits. May play a role in the assembly of ribosomal proteins into the subunit. Circularly permuted GTPase that catalyzes slow GTP hydrolysis, GTPase activity is stimulated by the 30S ribosomal subunit.</text>
</comment>
<gene>
    <name evidence="10 14" type="primary">rsgA</name>
    <name evidence="14" type="ORF">H4O21_08810</name>
</gene>
<evidence type="ECO:0000256" key="3">
    <source>
        <dbReference type="ARBA" id="ARBA00022723"/>
    </source>
</evidence>
<evidence type="ECO:0000256" key="1">
    <source>
        <dbReference type="ARBA" id="ARBA00022490"/>
    </source>
</evidence>
<sequence length="347" mass="38749">MTTHYSLNQLGWSAFFQQQLTLDEWNQYQIVRVSAQHRSQLELFTEQGTKKLALTPAMPALTVGDWLLIDHNDHFYRSLDRLSLFSRKAAGSRVAEQMIAANLDTVFIVCALNNNFNLNRIERYLAMVRDAGAEAVIVLTRADCCDDPQSFVRQVQGLDPLLMAEAVNGLDASSTEVLESWCRSGQTVALLGSSGVGKSTLINTLLGQNTNDTGSIREADSKGRHTTTGRSLHMMPSGGILMDTPGMRELQLAYCEQGIEETFSDISALAEHCRYSDCQHQSEPGCTVTEAIERGELEQRRLNNYHKLMREQAINGATIAELRAKDRAFGRMVRSVMADKKRQNGKW</sequence>
<dbReference type="GO" id="GO:0042274">
    <property type="term" value="P:ribosomal small subunit biogenesis"/>
    <property type="evidence" value="ECO:0007669"/>
    <property type="project" value="UniProtKB-UniRule"/>
</dbReference>
<dbReference type="InterPro" id="IPR030378">
    <property type="entry name" value="G_CP_dom"/>
</dbReference>
<dbReference type="RefSeq" id="WP_182808482.1">
    <property type="nucleotide sequence ID" value="NZ_JACJFM010000008.1"/>
</dbReference>
<dbReference type="InterPro" id="IPR027417">
    <property type="entry name" value="P-loop_NTPase"/>
</dbReference>
<evidence type="ECO:0000256" key="9">
    <source>
        <dbReference type="ARBA" id="ARBA00023134"/>
    </source>
</evidence>
<feature type="binding site" evidence="10">
    <location>
        <position position="280"/>
    </location>
    <ligand>
        <name>Zn(2+)</name>
        <dbReference type="ChEBI" id="CHEBI:29105"/>
    </ligand>
</feature>
<evidence type="ECO:0000256" key="10">
    <source>
        <dbReference type="HAMAP-Rule" id="MF_01820"/>
    </source>
</evidence>
<dbReference type="CDD" id="cd01854">
    <property type="entry name" value="YjeQ_EngC"/>
    <property type="match status" value="1"/>
</dbReference>
<comment type="subunit">
    <text evidence="10">Monomer. Associates with 30S ribosomal subunit, binds 16S rRNA.</text>
</comment>
<keyword evidence="9 10" id="KW-0342">GTP-binding</keyword>
<dbReference type="GO" id="GO:0005737">
    <property type="term" value="C:cytoplasm"/>
    <property type="evidence" value="ECO:0007669"/>
    <property type="project" value="UniProtKB-SubCell"/>
</dbReference>
<keyword evidence="6 10" id="KW-0378">Hydrolase</keyword>
<keyword evidence="7 10" id="KW-0862">Zinc</keyword>
<evidence type="ECO:0000313" key="14">
    <source>
        <dbReference type="EMBL" id="MBB1486707.1"/>
    </source>
</evidence>
<evidence type="ECO:0000256" key="2">
    <source>
        <dbReference type="ARBA" id="ARBA00022517"/>
    </source>
</evidence>
<evidence type="ECO:0000256" key="8">
    <source>
        <dbReference type="ARBA" id="ARBA00022884"/>
    </source>
</evidence>
<keyword evidence="15" id="KW-1185">Reference proteome</keyword>
<keyword evidence="4 10" id="KW-0699">rRNA-binding</keyword>
<keyword evidence="1 10" id="KW-0963">Cytoplasm</keyword>
<feature type="binding site" evidence="10">
    <location>
        <position position="286"/>
    </location>
    <ligand>
        <name>Zn(2+)</name>
        <dbReference type="ChEBI" id="CHEBI:29105"/>
    </ligand>
</feature>
<evidence type="ECO:0000256" key="5">
    <source>
        <dbReference type="ARBA" id="ARBA00022741"/>
    </source>
</evidence>
<organism evidence="14 15">
    <name type="scientific">Oceanospirillum sediminis</name>
    <dbReference type="NCBI Taxonomy" id="2760088"/>
    <lineage>
        <taxon>Bacteria</taxon>
        <taxon>Pseudomonadati</taxon>
        <taxon>Pseudomonadota</taxon>
        <taxon>Gammaproteobacteria</taxon>
        <taxon>Oceanospirillales</taxon>
        <taxon>Oceanospirillaceae</taxon>
        <taxon>Oceanospirillum</taxon>
    </lineage>
</organism>
<dbReference type="GO" id="GO:0003924">
    <property type="term" value="F:GTPase activity"/>
    <property type="evidence" value="ECO:0007669"/>
    <property type="project" value="UniProtKB-UniRule"/>
</dbReference>
<dbReference type="Gene3D" id="1.10.40.50">
    <property type="entry name" value="Probable gtpase engc, domain 3"/>
    <property type="match status" value="1"/>
</dbReference>
<comment type="cofactor">
    <cofactor evidence="10">
        <name>Zn(2+)</name>
        <dbReference type="ChEBI" id="CHEBI:29105"/>
    </cofactor>
    <text evidence="10">Binds 1 zinc ion per subunit.</text>
</comment>
<dbReference type="GO" id="GO:0005525">
    <property type="term" value="F:GTP binding"/>
    <property type="evidence" value="ECO:0007669"/>
    <property type="project" value="UniProtKB-UniRule"/>
</dbReference>
<evidence type="ECO:0000256" key="4">
    <source>
        <dbReference type="ARBA" id="ARBA00022730"/>
    </source>
</evidence>
<reference evidence="14 15" key="1">
    <citation type="submission" date="2020-08" db="EMBL/GenBank/DDBJ databases">
        <title>Oceanospirillum sp. nov. isolated from marine sediment.</title>
        <authorList>
            <person name="Ji X."/>
        </authorList>
    </citation>
    <scope>NUCLEOTIDE SEQUENCE [LARGE SCALE GENOMIC DNA]</scope>
    <source>
        <strain evidence="14 15">D5</strain>
    </source>
</reference>
<feature type="domain" description="EngC GTPase" evidence="12">
    <location>
        <begin position="101"/>
        <end position="248"/>
    </location>
</feature>
<dbReference type="InterPro" id="IPR004881">
    <property type="entry name" value="Ribosome_biogen_GTPase_RsgA"/>
</dbReference>
<evidence type="ECO:0000256" key="6">
    <source>
        <dbReference type="ARBA" id="ARBA00022801"/>
    </source>
</evidence>
<dbReference type="PANTHER" id="PTHR32120">
    <property type="entry name" value="SMALL RIBOSOMAL SUBUNIT BIOGENESIS GTPASE RSGA"/>
    <property type="match status" value="1"/>
</dbReference>
<dbReference type="NCBIfam" id="TIGR00157">
    <property type="entry name" value="ribosome small subunit-dependent GTPase A"/>
    <property type="match status" value="1"/>
</dbReference>
<dbReference type="Pfam" id="PF03193">
    <property type="entry name" value="RsgA_GTPase"/>
    <property type="match status" value="1"/>
</dbReference>
<keyword evidence="2 10" id="KW-0690">Ribosome biogenesis</keyword>
<name>A0A839IQJ5_9GAMM</name>
<dbReference type="PROSITE" id="PS50936">
    <property type="entry name" value="ENGC_GTPASE"/>
    <property type="match status" value="1"/>
</dbReference>
<dbReference type="PROSITE" id="PS51721">
    <property type="entry name" value="G_CP"/>
    <property type="match status" value="1"/>
</dbReference>
<evidence type="ECO:0000259" key="12">
    <source>
        <dbReference type="PROSITE" id="PS50936"/>
    </source>
</evidence>
<dbReference type="PANTHER" id="PTHR32120:SF10">
    <property type="entry name" value="SMALL RIBOSOMAL SUBUNIT BIOGENESIS GTPASE RSGA"/>
    <property type="match status" value="1"/>
</dbReference>
<dbReference type="EMBL" id="JACJFM010000008">
    <property type="protein sequence ID" value="MBB1486707.1"/>
    <property type="molecule type" value="Genomic_DNA"/>
</dbReference>
<dbReference type="Proteomes" id="UP000565262">
    <property type="component" value="Unassembled WGS sequence"/>
</dbReference>
<dbReference type="GO" id="GO:0046872">
    <property type="term" value="F:metal ion binding"/>
    <property type="evidence" value="ECO:0007669"/>
    <property type="project" value="UniProtKB-KW"/>
</dbReference>
<dbReference type="AlphaFoldDB" id="A0A839IQJ5"/>
<feature type="binding site" evidence="10">
    <location>
        <begin position="192"/>
        <end position="200"/>
    </location>
    <ligand>
        <name>GTP</name>
        <dbReference type="ChEBI" id="CHEBI:37565"/>
    </ligand>
</feature>
<dbReference type="HAMAP" id="MF_01820">
    <property type="entry name" value="GTPase_RsgA"/>
    <property type="match status" value="1"/>
</dbReference>
<evidence type="ECO:0000256" key="11">
    <source>
        <dbReference type="SAM" id="MobiDB-lite"/>
    </source>
</evidence>
<keyword evidence="8 10" id="KW-0694">RNA-binding</keyword>
<dbReference type="Gene3D" id="3.40.50.300">
    <property type="entry name" value="P-loop containing nucleotide triphosphate hydrolases"/>
    <property type="match status" value="1"/>
</dbReference>
<dbReference type="SUPFAM" id="SSF52540">
    <property type="entry name" value="P-loop containing nucleoside triphosphate hydrolases"/>
    <property type="match status" value="1"/>
</dbReference>
<feature type="region of interest" description="Disordered" evidence="11">
    <location>
        <begin position="212"/>
        <end position="238"/>
    </location>
</feature>
<dbReference type="GO" id="GO:0019843">
    <property type="term" value="F:rRNA binding"/>
    <property type="evidence" value="ECO:0007669"/>
    <property type="project" value="UniProtKB-KW"/>
</dbReference>